<keyword evidence="3" id="KW-1185">Reference proteome</keyword>
<name>A0ABW5BMX5_9PROT</name>
<evidence type="ECO:0000313" key="3">
    <source>
        <dbReference type="Proteomes" id="UP001597294"/>
    </source>
</evidence>
<dbReference type="Proteomes" id="UP001597294">
    <property type="component" value="Unassembled WGS sequence"/>
</dbReference>
<protein>
    <submittedName>
        <fullName evidence="2">Uncharacterized protein</fullName>
    </submittedName>
</protein>
<reference evidence="3" key="1">
    <citation type="journal article" date="2019" name="Int. J. Syst. Evol. Microbiol.">
        <title>The Global Catalogue of Microorganisms (GCM) 10K type strain sequencing project: providing services to taxonomists for standard genome sequencing and annotation.</title>
        <authorList>
            <consortium name="The Broad Institute Genomics Platform"/>
            <consortium name="The Broad Institute Genome Sequencing Center for Infectious Disease"/>
            <person name="Wu L."/>
            <person name="Ma J."/>
        </authorList>
    </citation>
    <scope>NUCLEOTIDE SEQUENCE [LARGE SCALE GENOMIC DNA]</scope>
    <source>
        <strain evidence="3">CGMCC 4.7192</strain>
    </source>
</reference>
<proteinExistence type="predicted"/>
<dbReference type="RefSeq" id="WP_380251359.1">
    <property type="nucleotide sequence ID" value="NZ_JBHUII010000004.1"/>
</dbReference>
<accession>A0ABW5BMX5</accession>
<gene>
    <name evidence="2" type="ORF">ACFSKO_10795</name>
</gene>
<dbReference type="EMBL" id="JBHUII010000004">
    <property type="protein sequence ID" value="MFD2206105.1"/>
    <property type="molecule type" value="Genomic_DNA"/>
</dbReference>
<feature type="transmembrane region" description="Helical" evidence="1">
    <location>
        <begin position="38"/>
        <end position="60"/>
    </location>
</feature>
<comment type="caution">
    <text evidence="2">The sequence shown here is derived from an EMBL/GenBank/DDBJ whole genome shotgun (WGS) entry which is preliminary data.</text>
</comment>
<keyword evidence="1" id="KW-1133">Transmembrane helix</keyword>
<keyword evidence="1" id="KW-0812">Transmembrane</keyword>
<evidence type="ECO:0000313" key="2">
    <source>
        <dbReference type="EMBL" id="MFD2206105.1"/>
    </source>
</evidence>
<sequence>MSGPDLFCTLLIMGAGAVIIAVAGWWSRRPRVPGTIRWISPTAIQFLALIIIVLLVPHLIGLMGGQDFAAHISANRSYGR</sequence>
<keyword evidence="1" id="KW-0472">Membrane</keyword>
<evidence type="ECO:0000256" key="1">
    <source>
        <dbReference type="SAM" id="Phobius"/>
    </source>
</evidence>
<organism evidence="2 3">
    <name type="scientific">Kiloniella antarctica</name>
    <dbReference type="NCBI Taxonomy" id="1550907"/>
    <lineage>
        <taxon>Bacteria</taxon>
        <taxon>Pseudomonadati</taxon>
        <taxon>Pseudomonadota</taxon>
        <taxon>Alphaproteobacteria</taxon>
        <taxon>Rhodospirillales</taxon>
        <taxon>Kiloniellaceae</taxon>
        <taxon>Kiloniella</taxon>
    </lineage>
</organism>
<feature type="transmembrane region" description="Helical" evidence="1">
    <location>
        <begin position="6"/>
        <end position="26"/>
    </location>
</feature>